<evidence type="ECO:0000313" key="2">
    <source>
        <dbReference type="EMBL" id="GLB36660.1"/>
    </source>
</evidence>
<dbReference type="OrthoDB" id="3052721at2759"/>
<sequence length="208" mass="23131">MYTPAVRALMRAIVQSGCPRNKNGELSGERSWKVVSHQSCNLATKWPLRKVLPLVEMHHKINYDARHIQMRVPDYASGSLEPLEDSTPAIHLLGVESSADHSSELARDTWVERLKEAGELYNESPLAKRIDVKFTIRHLVHILRGMNGDYACFKGGNAEMVAWWPTVSKTAPMTLANKKNAAEIHPSSPLHIPSSPMSGNAISTWESA</sequence>
<gene>
    <name evidence="2" type="ORF">LshimejAT787_0309470</name>
</gene>
<organism evidence="2 3">
    <name type="scientific">Lyophyllum shimeji</name>
    <name type="common">Hon-shimeji</name>
    <name type="synonym">Tricholoma shimeji</name>
    <dbReference type="NCBI Taxonomy" id="47721"/>
    <lineage>
        <taxon>Eukaryota</taxon>
        <taxon>Fungi</taxon>
        <taxon>Dikarya</taxon>
        <taxon>Basidiomycota</taxon>
        <taxon>Agaricomycotina</taxon>
        <taxon>Agaricomycetes</taxon>
        <taxon>Agaricomycetidae</taxon>
        <taxon>Agaricales</taxon>
        <taxon>Tricholomatineae</taxon>
        <taxon>Lyophyllaceae</taxon>
        <taxon>Lyophyllum</taxon>
    </lineage>
</organism>
<dbReference type="EMBL" id="BRPK01000003">
    <property type="protein sequence ID" value="GLB36660.1"/>
    <property type="molecule type" value="Genomic_DNA"/>
</dbReference>
<reference evidence="2" key="1">
    <citation type="submission" date="2022-07" db="EMBL/GenBank/DDBJ databases">
        <title>The genome of Lyophyllum shimeji provides insight into the initial evolution of ectomycorrhizal fungal genome.</title>
        <authorList>
            <person name="Kobayashi Y."/>
            <person name="Shibata T."/>
            <person name="Hirakawa H."/>
            <person name="Shigenobu S."/>
            <person name="Nishiyama T."/>
            <person name="Yamada A."/>
            <person name="Hasebe M."/>
            <person name="Kawaguchi M."/>
        </authorList>
    </citation>
    <scope>NUCLEOTIDE SEQUENCE</scope>
    <source>
        <strain evidence="2">AT787</strain>
    </source>
</reference>
<evidence type="ECO:0000313" key="3">
    <source>
        <dbReference type="Proteomes" id="UP001063166"/>
    </source>
</evidence>
<keyword evidence="3" id="KW-1185">Reference proteome</keyword>
<protein>
    <submittedName>
        <fullName evidence="2">Uncharacterized protein</fullName>
    </submittedName>
</protein>
<dbReference type="Proteomes" id="UP001063166">
    <property type="component" value="Unassembled WGS sequence"/>
</dbReference>
<feature type="compositionally biased region" description="Low complexity" evidence="1">
    <location>
        <begin position="186"/>
        <end position="196"/>
    </location>
</feature>
<accession>A0A9P3PI95</accession>
<proteinExistence type="predicted"/>
<name>A0A9P3PI95_LYOSH</name>
<feature type="region of interest" description="Disordered" evidence="1">
    <location>
        <begin position="186"/>
        <end position="208"/>
    </location>
</feature>
<evidence type="ECO:0000256" key="1">
    <source>
        <dbReference type="SAM" id="MobiDB-lite"/>
    </source>
</evidence>
<feature type="compositionally biased region" description="Polar residues" evidence="1">
    <location>
        <begin position="197"/>
        <end position="208"/>
    </location>
</feature>
<dbReference type="AlphaFoldDB" id="A0A9P3PI95"/>
<comment type="caution">
    <text evidence="2">The sequence shown here is derived from an EMBL/GenBank/DDBJ whole genome shotgun (WGS) entry which is preliminary data.</text>
</comment>